<accession>A0A2T5LU48</accession>
<feature type="transmembrane region" description="Helical" evidence="1">
    <location>
        <begin position="88"/>
        <end position="107"/>
    </location>
</feature>
<sequence length="130" mass="14714">MKPWGSASLSLSLIPVVSAIFTLSMLLQRTMNLGIILVLWSRARRRMIYLSFLFPFVLTLSSIPHITITRCPSHIGRTWVSSVCKNELFFFVFLFLYIPYLRSRLVLSSRCSGTASISSPRPSLSGERTP</sequence>
<organism evidence="2 3">
    <name type="scientific">Aspergillus ochraceoroseus IBT 24754</name>
    <dbReference type="NCBI Taxonomy" id="1392256"/>
    <lineage>
        <taxon>Eukaryota</taxon>
        <taxon>Fungi</taxon>
        <taxon>Dikarya</taxon>
        <taxon>Ascomycota</taxon>
        <taxon>Pezizomycotina</taxon>
        <taxon>Eurotiomycetes</taxon>
        <taxon>Eurotiomycetidae</taxon>
        <taxon>Eurotiales</taxon>
        <taxon>Aspergillaceae</taxon>
        <taxon>Aspergillus</taxon>
        <taxon>Aspergillus subgen. Nidulantes</taxon>
    </lineage>
</organism>
<dbReference type="EMBL" id="MSFN02000005">
    <property type="protein sequence ID" value="PTU19798.1"/>
    <property type="molecule type" value="Genomic_DNA"/>
</dbReference>
<feature type="transmembrane region" description="Helical" evidence="1">
    <location>
        <begin position="6"/>
        <end position="27"/>
    </location>
</feature>
<reference evidence="2 3" key="1">
    <citation type="journal article" date="2018" name="Proc. Natl. Acad. Sci. U.S.A.">
        <title>Linking secondary metabolites to gene clusters through genome sequencing of six diverse Aspergillus species.</title>
        <authorList>
            <person name="Kaerboelling I."/>
            <person name="Vesth T.C."/>
            <person name="Frisvad J.C."/>
            <person name="Nybo J.L."/>
            <person name="Theobald S."/>
            <person name="Kuo A."/>
            <person name="Bowyer P."/>
            <person name="Matsuda Y."/>
            <person name="Mondo S."/>
            <person name="Lyhne E.K."/>
            <person name="Kogle M.E."/>
            <person name="Clum A."/>
            <person name="Lipzen A."/>
            <person name="Salamov A."/>
            <person name="Ngan C.Y."/>
            <person name="Daum C."/>
            <person name="Chiniquy J."/>
            <person name="Barry K."/>
            <person name="LaButti K."/>
            <person name="Haridas S."/>
            <person name="Simmons B.A."/>
            <person name="Magnuson J.K."/>
            <person name="Mortensen U.H."/>
            <person name="Larsen T.O."/>
            <person name="Grigoriev I.V."/>
            <person name="Baker S.E."/>
            <person name="Andersen M.R."/>
        </authorList>
    </citation>
    <scope>NUCLEOTIDE SEQUENCE [LARGE SCALE GENOMIC DNA]</scope>
    <source>
        <strain evidence="2 3">IBT 24754</strain>
    </source>
</reference>
<gene>
    <name evidence="2" type="ORF">P175DRAFT_0255609</name>
</gene>
<evidence type="ECO:0000313" key="2">
    <source>
        <dbReference type="EMBL" id="PTU19798.1"/>
    </source>
</evidence>
<dbReference type="GeneID" id="63809590"/>
<proteinExistence type="predicted"/>
<protein>
    <submittedName>
        <fullName evidence="2">Uncharacterized protein</fullName>
    </submittedName>
</protein>
<keyword evidence="1" id="KW-1133">Transmembrane helix</keyword>
<dbReference type="VEuPathDB" id="FungiDB:P175DRAFT_0255609"/>
<feature type="transmembrane region" description="Helical" evidence="1">
    <location>
        <begin position="48"/>
        <end position="68"/>
    </location>
</feature>
<comment type="caution">
    <text evidence="2">The sequence shown here is derived from an EMBL/GenBank/DDBJ whole genome shotgun (WGS) entry which is preliminary data.</text>
</comment>
<dbReference type="AlphaFoldDB" id="A0A2T5LU48"/>
<dbReference type="RefSeq" id="XP_040751190.1">
    <property type="nucleotide sequence ID" value="XM_040892708.1"/>
</dbReference>
<evidence type="ECO:0000313" key="3">
    <source>
        <dbReference type="Proteomes" id="UP000244073"/>
    </source>
</evidence>
<dbReference type="Proteomes" id="UP000244073">
    <property type="component" value="Unassembled WGS sequence"/>
</dbReference>
<name>A0A2T5LU48_9EURO</name>
<evidence type="ECO:0000256" key="1">
    <source>
        <dbReference type="SAM" id="Phobius"/>
    </source>
</evidence>
<keyword evidence="1" id="KW-0472">Membrane</keyword>
<keyword evidence="1" id="KW-0812">Transmembrane</keyword>